<keyword evidence="2" id="KW-1185">Reference proteome</keyword>
<reference evidence="1 2" key="1">
    <citation type="submission" date="2024-07" db="EMBL/GenBank/DDBJ databases">
        <title>Chromosome-level genome assembly of the water stick insect Ranatra chinensis (Heteroptera: Nepidae).</title>
        <authorList>
            <person name="Liu X."/>
        </authorList>
    </citation>
    <scope>NUCLEOTIDE SEQUENCE [LARGE SCALE GENOMIC DNA]</scope>
    <source>
        <strain evidence="1">Cailab_2021Rc</strain>
        <tissue evidence="1">Muscle</tissue>
    </source>
</reference>
<accession>A0ABD0YN63</accession>
<organism evidence="1 2">
    <name type="scientific">Ranatra chinensis</name>
    <dbReference type="NCBI Taxonomy" id="642074"/>
    <lineage>
        <taxon>Eukaryota</taxon>
        <taxon>Metazoa</taxon>
        <taxon>Ecdysozoa</taxon>
        <taxon>Arthropoda</taxon>
        <taxon>Hexapoda</taxon>
        <taxon>Insecta</taxon>
        <taxon>Pterygota</taxon>
        <taxon>Neoptera</taxon>
        <taxon>Paraneoptera</taxon>
        <taxon>Hemiptera</taxon>
        <taxon>Heteroptera</taxon>
        <taxon>Panheteroptera</taxon>
        <taxon>Nepomorpha</taxon>
        <taxon>Nepidae</taxon>
        <taxon>Ranatrinae</taxon>
        <taxon>Ranatra</taxon>
    </lineage>
</organism>
<dbReference type="Proteomes" id="UP001558652">
    <property type="component" value="Unassembled WGS sequence"/>
</dbReference>
<dbReference type="Gene3D" id="3.80.10.10">
    <property type="entry name" value="Ribonuclease Inhibitor"/>
    <property type="match status" value="1"/>
</dbReference>
<dbReference type="InterPro" id="IPR032675">
    <property type="entry name" value="LRR_dom_sf"/>
</dbReference>
<evidence type="ECO:0000313" key="2">
    <source>
        <dbReference type="Proteomes" id="UP001558652"/>
    </source>
</evidence>
<gene>
    <name evidence="1" type="ORF">AAG570_010658</name>
</gene>
<name>A0ABD0YN63_9HEMI</name>
<sequence>MFLENFKCLTSLILDHNMIDANVVFPKMQTVTLLWLNYNDIRNLDPFIRLLHSSFPSLKQLSLMGNEIVPPCREDTFYYYIQYRMYVLSWFRNLEHLDDRSVCQYELEEAQRIYKRPLLDRIQSTSLPKMFQTSLNVLKQLISWDTTTSNETERYHSSVV</sequence>
<dbReference type="PANTHER" id="PTHR46282">
    <property type="entry name" value="LEUCINE-RICH MELANOCYTE DIFFERENTIATION-ASSOCIATED PROTEIN"/>
    <property type="match status" value="1"/>
</dbReference>
<evidence type="ECO:0000313" key="1">
    <source>
        <dbReference type="EMBL" id="KAL1132706.1"/>
    </source>
</evidence>
<proteinExistence type="predicted"/>
<dbReference type="InterPro" id="IPR043313">
    <property type="entry name" value="LRMDA"/>
</dbReference>
<dbReference type="SUPFAM" id="SSF52058">
    <property type="entry name" value="L domain-like"/>
    <property type="match status" value="1"/>
</dbReference>
<evidence type="ECO:0008006" key="3">
    <source>
        <dbReference type="Google" id="ProtNLM"/>
    </source>
</evidence>
<dbReference type="EMBL" id="JBFDAA010000005">
    <property type="protein sequence ID" value="KAL1132706.1"/>
    <property type="molecule type" value="Genomic_DNA"/>
</dbReference>
<protein>
    <recommendedName>
        <fullName evidence="3">Leucine-rich melanocyte differentiation-associated protein-like</fullName>
    </recommendedName>
</protein>
<dbReference type="AlphaFoldDB" id="A0ABD0YN63"/>
<dbReference type="PANTHER" id="PTHR46282:SF1">
    <property type="entry name" value="LEUCINE-RICH REPEAT-CONTAINING PROTEIN 72-LIKE"/>
    <property type="match status" value="1"/>
</dbReference>
<comment type="caution">
    <text evidence="1">The sequence shown here is derived from an EMBL/GenBank/DDBJ whole genome shotgun (WGS) entry which is preliminary data.</text>
</comment>